<protein>
    <recommendedName>
        <fullName evidence="11">Phosphatidylinositol N-acetylglucosaminyltransferase subunit C</fullName>
    </recommendedName>
</protein>
<evidence type="ECO:0000256" key="1">
    <source>
        <dbReference type="ARBA" id="ARBA00004141"/>
    </source>
</evidence>
<organism evidence="9 10">
    <name type="scientific">Cymbomonas tetramitiformis</name>
    <dbReference type="NCBI Taxonomy" id="36881"/>
    <lineage>
        <taxon>Eukaryota</taxon>
        <taxon>Viridiplantae</taxon>
        <taxon>Chlorophyta</taxon>
        <taxon>Pyramimonadophyceae</taxon>
        <taxon>Pyramimonadales</taxon>
        <taxon>Pyramimonadaceae</taxon>
        <taxon>Cymbomonas</taxon>
    </lineage>
</organism>
<dbReference type="GO" id="GO:0006506">
    <property type="term" value="P:GPI anchor biosynthetic process"/>
    <property type="evidence" value="ECO:0007669"/>
    <property type="project" value="UniProtKB-KW"/>
</dbReference>
<dbReference type="AlphaFoldDB" id="A0AAE0L7C9"/>
<feature type="transmembrane region" description="Helical" evidence="8">
    <location>
        <begin position="79"/>
        <end position="98"/>
    </location>
</feature>
<keyword evidence="10" id="KW-1185">Reference proteome</keyword>
<dbReference type="PIRSF" id="PIRSF016104">
    <property type="entry name" value="GPI2"/>
    <property type="match status" value="1"/>
</dbReference>
<feature type="transmembrane region" description="Helical" evidence="8">
    <location>
        <begin position="239"/>
        <end position="257"/>
    </location>
</feature>
<comment type="pathway">
    <text evidence="2">Glycolipid biosynthesis; glycosylphosphatidylinositol-anchor biosynthesis.</text>
</comment>
<comment type="similarity">
    <text evidence="3">Belongs to the PIGC family.</text>
</comment>
<accession>A0AAE0L7C9</accession>
<keyword evidence="4" id="KW-0337">GPI-anchor biosynthesis</keyword>
<comment type="caution">
    <text evidence="9">The sequence shown here is derived from an EMBL/GenBank/DDBJ whole genome shotgun (WGS) entry which is preliminary data.</text>
</comment>
<dbReference type="Pfam" id="PF06432">
    <property type="entry name" value="GPI2"/>
    <property type="match status" value="1"/>
</dbReference>
<name>A0AAE0L7C9_9CHLO</name>
<sequence>MNNSNREIWRKALYLKQPFPDNYTDSTFLEELITNARCRPRHYWPVVYEATMIGQQVAIAAGVSAAFARGIEDKLDVHVMLILDVALLLLGGTLQLFLEWRGISKHKSATDVGRGDYVVSRGKLVQGSRQCVLLVGGVYCLSPLLQTLTLTISSDTIVCLVVFSLSTHVFLYDYSFLSSMTSKLTGSSSLGAAVFASVLMASRLPDSLLVFALILFALELFLLSPYLRRDVRQASTVAHIILSSVTMCSAMLLTAFVSRLMTVMLLSALVFIIFICPWWLVKIQKVKFQINGPWDEAKLDRIPIKNYKA</sequence>
<reference evidence="9 10" key="1">
    <citation type="journal article" date="2015" name="Genome Biol. Evol.">
        <title>Comparative Genomics of a Bacterivorous Green Alga Reveals Evolutionary Causalities and Consequences of Phago-Mixotrophic Mode of Nutrition.</title>
        <authorList>
            <person name="Burns J.A."/>
            <person name="Paasch A."/>
            <person name="Narechania A."/>
            <person name="Kim E."/>
        </authorList>
    </citation>
    <scope>NUCLEOTIDE SEQUENCE [LARGE SCALE GENOMIC DNA]</scope>
    <source>
        <strain evidence="9 10">PLY_AMNH</strain>
    </source>
</reference>
<evidence type="ECO:0000256" key="3">
    <source>
        <dbReference type="ARBA" id="ARBA00008321"/>
    </source>
</evidence>
<evidence type="ECO:0000256" key="6">
    <source>
        <dbReference type="ARBA" id="ARBA00022989"/>
    </source>
</evidence>
<evidence type="ECO:0008006" key="11">
    <source>
        <dbReference type="Google" id="ProtNLM"/>
    </source>
</evidence>
<dbReference type="PANTHER" id="PTHR12982:SF0">
    <property type="entry name" value="PHOSPHATIDYLINOSITOL N-ACETYLGLUCOSAMINYLTRANSFERASE SUBUNIT C"/>
    <property type="match status" value="1"/>
</dbReference>
<gene>
    <name evidence="9" type="ORF">CYMTET_17400</name>
</gene>
<evidence type="ECO:0000256" key="4">
    <source>
        <dbReference type="ARBA" id="ARBA00022502"/>
    </source>
</evidence>
<evidence type="ECO:0000256" key="7">
    <source>
        <dbReference type="ARBA" id="ARBA00023136"/>
    </source>
</evidence>
<feature type="transmembrane region" description="Helical" evidence="8">
    <location>
        <begin position="46"/>
        <end position="67"/>
    </location>
</feature>
<keyword evidence="7 8" id="KW-0472">Membrane</keyword>
<keyword evidence="6 8" id="KW-1133">Transmembrane helix</keyword>
<feature type="transmembrane region" description="Helical" evidence="8">
    <location>
        <begin position="208"/>
        <end position="227"/>
    </location>
</feature>
<comment type="subcellular location">
    <subcellularLocation>
        <location evidence="1">Membrane</location>
        <topology evidence="1">Multi-pass membrane protein</topology>
    </subcellularLocation>
</comment>
<feature type="transmembrane region" description="Helical" evidence="8">
    <location>
        <begin position="154"/>
        <end position="172"/>
    </location>
</feature>
<evidence type="ECO:0000256" key="2">
    <source>
        <dbReference type="ARBA" id="ARBA00004687"/>
    </source>
</evidence>
<dbReference type="PANTHER" id="PTHR12982">
    <property type="entry name" value="PHOSPHATIDYLINOSITOL GLYCAN, CLASS C"/>
    <property type="match status" value="1"/>
</dbReference>
<evidence type="ECO:0000256" key="8">
    <source>
        <dbReference type="SAM" id="Phobius"/>
    </source>
</evidence>
<dbReference type="GO" id="GO:0000506">
    <property type="term" value="C:glycosylphosphatidylinositol-N-acetylglucosaminyltransferase (GPI-GnT) complex"/>
    <property type="evidence" value="ECO:0007669"/>
    <property type="project" value="TreeGrafter"/>
</dbReference>
<dbReference type="InterPro" id="IPR009450">
    <property type="entry name" value="Plno_GlcNAc_GPI2"/>
</dbReference>
<evidence type="ECO:0000313" key="9">
    <source>
        <dbReference type="EMBL" id="KAK3274415.1"/>
    </source>
</evidence>
<dbReference type="Proteomes" id="UP001190700">
    <property type="component" value="Unassembled WGS sequence"/>
</dbReference>
<evidence type="ECO:0000256" key="5">
    <source>
        <dbReference type="ARBA" id="ARBA00022692"/>
    </source>
</evidence>
<proteinExistence type="inferred from homology"/>
<keyword evidence="5 8" id="KW-0812">Transmembrane</keyword>
<dbReference type="EMBL" id="LGRX02007749">
    <property type="protein sequence ID" value="KAK3274415.1"/>
    <property type="molecule type" value="Genomic_DNA"/>
</dbReference>
<evidence type="ECO:0000313" key="10">
    <source>
        <dbReference type="Proteomes" id="UP001190700"/>
    </source>
</evidence>
<feature type="transmembrane region" description="Helical" evidence="8">
    <location>
        <begin position="263"/>
        <end position="281"/>
    </location>
</feature>